<proteinExistence type="predicted"/>
<dbReference type="SUPFAM" id="SSF50129">
    <property type="entry name" value="GroES-like"/>
    <property type="match status" value="1"/>
</dbReference>
<dbReference type="EMBL" id="DF968368">
    <property type="protein sequence ID" value="GAP51402.1"/>
    <property type="molecule type" value="Genomic_DNA"/>
</dbReference>
<dbReference type="InterPro" id="IPR013149">
    <property type="entry name" value="ADH-like_C"/>
</dbReference>
<accession>A0A0K8PU67</accession>
<organism evidence="4 5">
    <name type="scientific">Streptomyces azureus</name>
    <dbReference type="NCBI Taxonomy" id="146537"/>
    <lineage>
        <taxon>Bacteria</taxon>
        <taxon>Bacillati</taxon>
        <taxon>Actinomycetota</taxon>
        <taxon>Actinomycetes</taxon>
        <taxon>Kitasatosporales</taxon>
        <taxon>Streptomycetaceae</taxon>
        <taxon>Streptomyces</taxon>
    </lineage>
</organism>
<gene>
    <name evidence="4" type="ORF">SAZU_6264</name>
</gene>
<dbReference type="SUPFAM" id="SSF51735">
    <property type="entry name" value="NAD(P)-binding Rossmann-fold domains"/>
    <property type="match status" value="1"/>
</dbReference>
<dbReference type="GO" id="GO:0070402">
    <property type="term" value="F:NADPH binding"/>
    <property type="evidence" value="ECO:0007669"/>
    <property type="project" value="TreeGrafter"/>
</dbReference>
<evidence type="ECO:0000313" key="5">
    <source>
        <dbReference type="Proteomes" id="UP000053859"/>
    </source>
</evidence>
<reference evidence="4" key="1">
    <citation type="journal article" date="2015" name="Genome Announc.">
        <title>Draft Genome Sequence of Thiostrepton-Producing Streptomyces azureus ATCC 14921.</title>
        <authorList>
            <person name="Sakihara K."/>
            <person name="Maeda J."/>
            <person name="Tashiro K."/>
            <person name="Fujino Y."/>
            <person name="Kuhara S."/>
            <person name="Ohshima T."/>
            <person name="Ogata S."/>
            <person name="Doi K."/>
        </authorList>
    </citation>
    <scope>NUCLEOTIDE SEQUENCE [LARGE SCALE GENOMIC DNA]</scope>
    <source>
        <strain evidence="4">ATCC14921</strain>
    </source>
</reference>
<protein>
    <submittedName>
        <fullName evidence="4">Putative Acryloyl-coenzyme A reductase</fullName>
    </submittedName>
</protein>
<evidence type="ECO:0000256" key="2">
    <source>
        <dbReference type="ARBA" id="ARBA00023002"/>
    </source>
</evidence>
<dbReference type="Pfam" id="PF00107">
    <property type="entry name" value="ADH_zinc_N"/>
    <property type="match status" value="1"/>
</dbReference>
<dbReference type="InterPro" id="IPR011032">
    <property type="entry name" value="GroES-like_sf"/>
</dbReference>
<sequence length="343" mass="35076">MRAMVQTDFGGPEAVFLQNVPEPVCGPRDVVVEVAYCGLNRLDLMQLKGPGLIPGFRLPHVPGMDFAGTVVATGSAVGSVVPGDRVIADPTQGCGSCPRCAVGDRAYCVRPRILGGNAPGALAEYVLASAESVVQVPESLPLDAAVTLPTAFATAWHAVHTVGSLAAGETLVVHAGASAVSLAAIALAKRAGASVVALAGSEAKRAAARAAGADLVLPNQDPDSVKTVSVFTDGAGADLVLDHVGTDTWRTSLDCLGIRGRLLLMGNTSGDQVTFSLQEVFHRGLKLLGTGGYSSADFVAATSACFADGLRLPTAARFPLEDLADAWDVLAARDTIGKVVIEP</sequence>
<dbReference type="SMART" id="SM00829">
    <property type="entry name" value="PKS_ER"/>
    <property type="match status" value="1"/>
</dbReference>
<dbReference type="GO" id="GO:0016651">
    <property type="term" value="F:oxidoreductase activity, acting on NAD(P)H"/>
    <property type="evidence" value="ECO:0007669"/>
    <property type="project" value="TreeGrafter"/>
</dbReference>
<evidence type="ECO:0000256" key="1">
    <source>
        <dbReference type="ARBA" id="ARBA00022857"/>
    </source>
</evidence>
<keyword evidence="1" id="KW-0521">NADP</keyword>
<dbReference type="InterPro" id="IPR013154">
    <property type="entry name" value="ADH-like_N"/>
</dbReference>
<dbReference type="PANTHER" id="PTHR48106">
    <property type="entry name" value="QUINONE OXIDOREDUCTASE PIG3-RELATED"/>
    <property type="match status" value="1"/>
</dbReference>
<evidence type="ECO:0000259" key="3">
    <source>
        <dbReference type="SMART" id="SM00829"/>
    </source>
</evidence>
<keyword evidence="2" id="KW-0560">Oxidoreductase</keyword>
<dbReference type="PANTHER" id="PTHR48106:SF18">
    <property type="entry name" value="QUINONE OXIDOREDUCTASE PIG3"/>
    <property type="match status" value="1"/>
</dbReference>
<dbReference type="PATRIC" id="fig|146537.3.peg.6582"/>
<dbReference type="Proteomes" id="UP000053859">
    <property type="component" value="Unassembled WGS sequence"/>
</dbReference>
<feature type="domain" description="Enoyl reductase (ER)" evidence="3">
    <location>
        <begin position="10"/>
        <end position="341"/>
    </location>
</feature>
<dbReference type="AlphaFoldDB" id="A0A0K8PU67"/>
<dbReference type="Pfam" id="PF08240">
    <property type="entry name" value="ADH_N"/>
    <property type="match status" value="1"/>
</dbReference>
<dbReference type="InterPro" id="IPR020843">
    <property type="entry name" value="ER"/>
</dbReference>
<name>A0A0K8PU67_STRAJ</name>
<evidence type="ECO:0000313" key="4">
    <source>
        <dbReference type="EMBL" id="GAP51402.1"/>
    </source>
</evidence>
<keyword evidence="5" id="KW-1185">Reference proteome</keyword>
<dbReference type="Gene3D" id="3.90.180.10">
    <property type="entry name" value="Medium-chain alcohol dehydrogenases, catalytic domain"/>
    <property type="match status" value="1"/>
</dbReference>
<dbReference type="InterPro" id="IPR036291">
    <property type="entry name" value="NAD(P)-bd_dom_sf"/>
</dbReference>